<comment type="caution">
    <text evidence="1">The sequence shown here is derived from an EMBL/GenBank/DDBJ whole genome shotgun (WGS) entry which is preliminary data.</text>
</comment>
<evidence type="ECO:0000313" key="1">
    <source>
        <dbReference type="EMBL" id="DAD26812.1"/>
    </source>
</evidence>
<gene>
    <name evidence="1" type="ORF">HUJ06_028280</name>
</gene>
<proteinExistence type="predicted"/>
<evidence type="ECO:0000313" key="2">
    <source>
        <dbReference type="Proteomes" id="UP000607653"/>
    </source>
</evidence>
<reference evidence="1 2" key="1">
    <citation type="journal article" date="2020" name="Mol. Biol. Evol.">
        <title>Distinct Expression and Methylation Patterns for Genes with Different Fates following a Single Whole-Genome Duplication in Flowering Plants.</title>
        <authorList>
            <person name="Shi T."/>
            <person name="Rahmani R.S."/>
            <person name="Gugger P.F."/>
            <person name="Wang M."/>
            <person name="Li H."/>
            <person name="Zhang Y."/>
            <person name="Li Z."/>
            <person name="Wang Q."/>
            <person name="Van de Peer Y."/>
            <person name="Marchal K."/>
            <person name="Chen J."/>
        </authorList>
    </citation>
    <scope>NUCLEOTIDE SEQUENCE [LARGE SCALE GENOMIC DNA]</scope>
    <source>
        <tissue evidence="1">Leaf</tissue>
    </source>
</reference>
<sequence>MSTVVAVVPFKRCLLFQEIRDVPKQRKQSLPPCSLTSTENLGRRRVVVQTSGR</sequence>
<protein>
    <submittedName>
        <fullName evidence="1">Uncharacterized protein</fullName>
    </submittedName>
</protein>
<organism evidence="1 2">
    <name type="scientific">Nelumbo nucifera</name>
    <name type="common">Sacred lotus</name>
    <dbReference type="NCBI Taxonomy" id="4432"/>
    <lineage>
        <taxon>Eukaryota</taxon>
        <taxon>Viridiplantae</taxon>
        <taxon>Streptophyta</taxon>
        <taxon>Embryophyta</taxon>
        <taxon>Tracheophyta</taxon>
        <taxon>Spermatophyta</taxon>
        <taxon>Magnoliopsida</taxon>
        <taxon>Proteales</taxon>
        <taxon>Nelumbonaceae</taxon>
        <taxon>Nelumbo</taxon>
    </lineage>
</organism>
<name>A0A822Y3H3_NELNU</name>
<accession>A0A822Y3H3</accession>
<dbReference type="AlphaFoldDB" id="A0A822Y3H3"/>
<dbReference type="EMBL" id="DUZY01000002">
    <property type="protein sequence ID" value="DAD26812.1"/>
    <property type="molecule type" value="Genomic_DNA"/>
</dbReference>
<dbReference type="Proteomes" id="UP000607653">
    <property type="component" value="Unassembled WGS sequence"/>
</dbReference>
<keyword evidence="2" id="KW-1185">Reference proteome</keyword>